<accession>A0AAD9GHH2</accession>
<evidence type="ECO:0000313" key="7">
    <source>
        <dbReference type="Proteomes" id="UP001195914"/>
    </source>
</evidence>
<evidence type="ECO:0000256" key="2">
    <source>
        <dbReference type="ARBA" id="ARBA00022670"/>
    </source>
</evidence>
<reference evidence="6" key="1">
    <citation type="journal article" date="2014" name="Nucleic Acids Res.">
        <title>The evolutionary dynamics of variant antigen genes in Babesia reveal a history of genomic innovation underlying host-parasite interaction.</title>
        <authorList>
            <person name="Jackson A.P."/>
            <person name="Otto T.D."/>
            <person name="Darby A."/>
            <person name="Ramaprasad A."/>
            <person name="Xia D."/>
            <person name="Echaide I.E."/>
            <person name="Farber M."/>
            <person name="Gahlot S."/>
            <person name="Gamble J."/>
            <person name="Gupta D."/>
            <person name="Gupta Y."/>
            <person name="Jackson L."/>
            <person name="Malandrin L."/>
            <person name="Malas T.B."/>
            <person name="Moussa E."/>
            <person name="Nair M."/>
            <person name="Reid A.J."/>
            <person name="Sanders M."/>
            <person name="Sharma J."/>
            <person name="Tracey A."/>
            <person name="Quail M.A."/>
            <person name="Weir W."/>
            <person name="Wastling J.M."/>
            <person name="Hall N."/>
            <person name="Willadsen P."/>
            <person name="Lingelbach K."/>
            <person name="Shiels B."/>
            <person name="Tait A."/>
            <person name="Berriman M."/>
            <person name="Allred D.R."/>
            <person name="Pain A."/>
        </authorList>
    </citation>
    <scope>NUCLEOTIDE SEQUENCE</scope>
    <source>
        <strain evidence="6">1802A</strain>
    </source>
</reference>
<keyword evidence="3" id="KW-0378">Hydrolase</keyword>
<keyword evidence="2" id="KW-0645">Protease</keyword>
<dbReference type="Proteomes" id="UP001195914">
    <property type="component" value="Unassembled WGS sequence"/>
</dbReference>
<comment type="caution">
    <text evidence="6">The sequence shown here is derived from an EMBL/GenBank/DDBJ whole genome shotgun (WGS) entry which is preliminary data.</text>
</comment>
<dbReference type="EMBL" id="JAHBMH010000024">
    <property type="protein sequence ID" value="KAK1938605.1"/>
    <property type="molecule type" value="Genomic_DNA"/>
</dbReference>
<dbReference type="PANTHER" id="PTHR12378">
    <property type="entry name" value="DESUMOYLATING ISOPEPTIDASE"/>
    <property type="match status" value="1"/>
</dbReference>
<dbReference type="GO" id="GO:0070646">
    <property type="term" value="P:protein modification by small protein removal"/>
    <property type="evidence" value="ECO:0007669"/>
    <property type="project" value="TreeGrafter"/>
</dbReference>
<feature type="domain" description="PPPDE" evidence="5">
    <location>
        <begin position="106"/>
        <end position="249"/>
    </location>
</feature>
<evidence type="ECO:0000256" key="4">
    <source>
        <dbReference type="SAM" id="SignalP"/>
    </source>
</evidence>
<dbReference type="Gene3D" id="3.90.1720.30">
    <property type="entry name" value="PPPDE domains"/>
    <property type="match status" value="1"/>
</dbReference>
<organism evidence="6 7">
    <name type="scientific">Babesia divergens</name>
    <dbReference type="NCBI Taxonomy" id="32595"/>
    <lineage>
        <taxon>Eukaryota</taxon>
        <taxon>Sar</taxon>
        <taxon>Alveolata</taxon>
        <taxon>Apicomplexa</taxon>
        <taxon>Aconoidasida</taxon>
        <taxon>Piroplasmida</taxon>
        <taxon>Babesiidae</taxon>
        <taxon>Babesia</taxon>
    </lineage>
</organism>
<dbReference type="SMART" id="SM01179">
    <property type="entry name" value="DUF862"/>
    <property type="match status" value="1"/>
</dbReference>
<feature type="chain" id="PRO_5041909937" description="PPPDE domain-containing protein" evidence="4">
    <location>
        <begin position="24"/>
        <end position="266"/>
    </location>
</feature>
<sequence length="266" mass="29682">MTPFEVFVLIVSLTSLPLRTCDALYVKDIRLSFVLHSITPKARKGIRCIITCYVVKVPSLACPPPRILASFLLQAKYTQLAHQVNTLKMPDATPTSTDAPTEEATVPVYMKAYDLSHGLVSTISVPLLGFQLEAVWHTSIAIFGNEYLFGDGISYNDEGICESQTSAKLVRKVLLGHTNITKDVFHDYIESIREQFSSESYNLLKWNCNNFTNVVAEFLTGKGIPDEYVKFVDRIAQSPNGKMVLSIVENARENDRNAFVVPGQRT</sequence>
<dbReference type="AlphaFoldDB" id="A0AAD9GHH2"/>
<evidence type="ECO:0000256" key="1">
    <source>
        <dbReference type="ARBA" id="ARBA00008140"/>
    </source>
</evidence>
<keyword evidence="4" id="KW-0732">Signal</keyword>
<dbReference type="InterPro" id="IPR042266">
    <property type="entry name" value="PPPDE_sf"/>
</dbReference>
<reference evidence="6" key="2">
    <citation type="submission" date="2021-05" db="EMBL/GenBank/DDBJ databases">
        <authorList>
            <person name="Pain A."/>
        </authorList>
    </citation>
    <scope>NUCLEOTIDE SEQUENCE</scope>
    <source>
        <strain evidence="6">1802A</strain>
    </source>
</reference>
<protein>
    <recommendedName>
        <fullName evidence="5">PPPDE domain-containing protein</fullName>
    </recommendedName>
</protein>
<dbReference type="PANTHER" id="PTHR12378:SF7">
    <property type="entry name" value="DESUMOYLATING ISOPEPTIDASE 1"/>
    <property type="match status" value="1"/>
</dbReference>
<dbReference type="Pfam" id="PF05903">
    <property type="entry name" value="Peptidase_C97"/>
    <property type="match status" value="1"/>
</dbReference>
<proteinExistence type="inferred from homology"/>
<evidence type="ECO:0000259" key="5">
    <source>
        <dbReference type="PROSITE" id="PS51858"/>
    </source>
</evidence>
<name>A0AAD9GHH2_BABDI</name>
<comment type="similarity">
    <text evidence="1">Belongs to the DeSI family.</text>
</comment>
<feature type="signal peptide" evidence="4">
    <location>
        <begin position="1"/>
        <end position="23"/>
    </location>
</feature>
<evidence type="ECO:0000256" key="3">
    <source>
        <dbReference type="ARBA" id="ARBA00022801"/>
    </source>
</evidence>
<dbReference type="PROSITE" id="PS51858">
    <property type="entry name" value="PPPDE"/>
    <property type="match status" value="1"/>
</dbReference>
<dbReference type="GO" id="GO:0008233">
    <property type="term" value="F:peptidase activity"/>
    <property type="evidence" value="ECO:0007669"/>
    <property type="project" value="UniProtKB-KW"/>
</dbReference>
<dbReference type="GO" id="GO:0006508">
    <property type="term" value="P:proteolysis"/>
    <property type="evidence" value="ECO:0007669"/>
    <property type="project" value="UniProtKB-KW"/>
</dbReference>
<keyword evidence="7" id="KW-1185">Reference proteome</keyword>
<dbReference type="InterPro" id="IPR008580">
    <property type="entry name" value="PPPDE_dom"/>
</dbReference>
<evidence type="ECO:0000313" key="6">
    <source>
        <dbReference type="EMBL" id="KAK1938605.1"/>
    </source>
</evidence>
<gene>
    <name evidence="6" type="ORF">X943_002671</name>
</gene>